<dbReference type="PANTHER" id="PTHR43580">
    <property type="entry name" value="OXIDOREDUCTASE GLYR1-RELATED"/>
    <property type="match status" value="1"/>
</dbReference>
<dbReference type="Proteomes" id="UP000199666">
    <property type="component" value="Unassembled WGS sequence"/>
</dbReference>
<dbReference type="SUPFAM" id="SSF48179">
    <property type="entry name" value="6-phosphogluconate dehydrogenase C-terminal domain-like"/>
    <property type="match status" value="1"/>
</dbReference>
<evidence type="ECO:0000259" key="3">
    <source>
        <dbReference type="Pfam" id="PF03446"/>
    </source>
</evidence>
<dbReference type="Pfam" id="PF21761">
    <property type="entry name" value="RedAm-like_C"/>
    <property type="match status" value="1"/>
</dbReference>
<dbReference type="SUPFAM" id="SSF51735">
    <property type="entry name" value="NAD(P)-binding Rossmann-fold domains"/>
    <property type="match status" value="1"/>
</dbReference>
<evidence type="ECO:0000259" key="4">
    <source>
        <dbReference type="Pfam" id="PF21761"/>
    </source>
</evidence>
<proteinExistence type="predicted"/>
<evidence type="ECO:0000256" key="2">
    <source>
        <dbReference type="PIRSR" id="PIRSR000103-1"/>
    </source>
</evidence>
<dbReference type="GO" id="GO:0050661">
    <property type="term" value="F:NADP binding"/>
    <property type="evidence" value="ECO:0007669"/>
    <property type="project" value="InterPro"/>
</dbReference>
<dbReference type="AlphaFoldDB" id="A0A1I2WFN2"/>
<dbReference type="OrthoDB" id="9777604at2"/>
<dbReference type="InterPro" id="IPR013328">
    <property type="entry name" value="6PGD_dom2"/>
</dbReference>
<dbReference type="InterPro" id="IPR048666">
    <property type="entry name" value="RedAm-like_C"/>
</dbReference>
<dbReference type="PIRSF" id="PIRSF000103">
    <property type="entry name" value="HIBADH"/>
    <property type="match status" value="1"/>
</dbReference>
<dbReference type="InterPro" id="IPR036291">
    <property type="entry name" value="NAD(P)-bd_dom_sf"/>
</dbReference>
<dbReference type="InterPro" id="IPR015815">
    <property type="entry name" value="HIBADH-related"/>
</dbReference>
<protein>
    <submittedName>
        <fullName evidence="5">3-hydroxyisobutyrate dehydrogenase</fullName>
    </submittedName>
</protein>
<feature type="active site" evidence="2">
    <location>
        <position position="167"/>
    </location>
</feature>
<evidence type="ECO:0000313" key="6">
    <source>
        <dbReference type="Proteomes" id="UP000199666"/>
    </source>
</evidence>
<keyword evidence="6" id="KW-1185">Reference proteome</keyword>
<dbReference type="InterPro" id="IPR008927">
    <property type="entry name" value="6-PGluconate_DH-like_C_sf"/>
</dbReference>
<dbReference type="RefSeq" id="WP_090992994.1">
    <property type="nucleotide sequence ID" value="NZ_FOPP01000004.1"/>
</dbReference>
<feature type="domain" description="6-phosphogluconate dehydrogenase NADP-binding" evidence="3">
    <location>
        <begin position="3"/>
        <end position="154"/>
    </location>
</feature>
<sequence>MKAFLGTGLLGSNFVKAMLRRGDQVQVWNRTASKASALEKDGAKAFANIVDAVRGVDFIHLTLKNDATVNEVLEAASAGFAPGATILDHTTTSKQGAIERTEFWAAKGFIYVHAPVFMGPPNALEGTGSMLVSGNQEVIARVAPLLSEMTGKLLNFGPEVGKAAAIKLVGNSFLISMTAGLSDALGLAKAQDVDSAAIAELFASWNPGAGAPARLDKLRAGDFNNPSWELDMARKDAGLMMSAASEKGIKLTVIPAVATEMDSWIAKGHGAADWSIIAKDNR</sequence>
<name>A0A1I2WFN2_9SPHI</name>
<dbReference type="GO" id="GO:0016491">
    <property type="term" value="F:oxidoreductase activity"/>
    <property type="evidence" value="ECO:0007669"/>
    <property type="project" value="UniProtKB-KW"/>
</dbReference>
<gene>
    <name evidence="5" type="ORF">SAMN04489864_10421</name>
</gene>
<dbReference type="InterPro" id="IPR006115">
    <property type="entry name" value="6PGDH_NADP-bd"/>
</dbReference>
<evidence type="ECO:0000313" key="5">
    <source>
        <dbReference type="EMBL" id="SFH00088.1"/>
    </source>
</evidence>
<keyword evidence="1" id="KW-0560">Oxidoreductase</keyword>
<organism evidence="5 6">
    <name type="scientific">Pedobacter insulae</name>
    <dbReference type="NCBI Taxonomy" id="414048"/>
    <lineage>
        <taxon>Bacteria</taxon>
        <taxon>Pseudomonadati</taxon>
        <taxon>Bacteroidota</taxon>
        <taxon>Sphingobacteriia</taxon>
        <taxon>Sphingobacteriales</taxon>
        <taxon>Sphingobacteriaceae</taxon>
        <taxon>Pedobacter</taxon>
    </lineage>
</organism>
<accession>A0A1I2WFN2</accession>
<dbReference type="PANTHER" id="PTHR43580:SF2">
    <property type="entry name" value="CYTOKINE-LIKE NUCLEAR FACTOR N-PAC"/>
    <property type="match status" value="1"/>
</dbReference>
<dbReference type="EMBL" id="FOPP01000004">
    <property type="protein sequence ID" value="SFH00088.1"/>
    <property type="molecule type" value="Genomic_DNA"/>
</dbReference>
<evidence type="ECO:0000256" key="1">
    <source>
        <dbReference type="ARBA" id="ARBA00023002"/>
    </source>
</evidence>
<feature type="domain" description="NADPH-dependent reductive aminase-like C-terminal" evidence="4">
    <location>
        <begin position="161"/>
        <end position="279"/>
    </location>
</feature>
<dbReference type="Gene3D" id="1.10.1040.10">
    <property type="entry name" value="N-(1-d-carboxylethyl)-l-norvaline Dehydrogenase, domain 2"/>
    <property type="match status" value="1"/>
</dbReference>
<dbReference type="InterPro" id="IPR051265">
    <property type="entry name" value="HIBADH-related_NP60_sf"/>
</dbReference>
<dbReference type="STRING" id="414048.SAMN04489864_10421"/>
<reference evidence="5 6" key="1">
    <citation type="submission" date="2016-10" db="EMBL/GenBank/DDBJ databases">
        <authorList>
            <person name="de Groot N.N."/>
        </authorList>
    </citation>
    <scope>NUCLEOTIDE SEQUENCE [LARGE SCALE GENOMIC DNA]</scope>
    <source>
        <strain evidence="5 6">DSM 18684</strain>
    </source>
</reference>
<dbReference type="Pfam" id="PF03446">
    <property type="entry name" value="NAD_binding_2"/>
    <property type="match status" value="1"/>
</dbReference>
<dbReference type="Gene3D" id="3.40.50.720">
    <property type="entry name" value="NAD(P)-binding Rossmann-like Domain"/>
    <property type="match status" value="1"/>
</dbReference>